<keyword evidence="2" id="KW-1185">Reference proteome</keyword>
<dbReference type="Proteomes" id="UP001153712">
    <property type="component" value="Chromosome 8"/>
</dbReference>
<dbReference type="AlphaFoldDB" id="A0A9N9TYI8"/>
<name>A0A9N9TYI8_PHYSR</name>
<organism evidence="1 2">
    <name type="scientific">Phyllotreta striolata</name>
    <name type="common">Striped flea beetle</name>
    <name type="synonym">Crioceris striolata</name>
    <dbReference type="NCBI Taxonomy" id="444603"/>
    <lineage>
        <taxon>Eukaryota</taxon>
        <taxon>Metazoa</taxon>
        <taxon>Ecdysozoa</taxon>
        <taxon>Arthropoda</taxon>
        <taxon>Hexapoda</taxon>
        <taxon>Insecta</taxon>
        <taxon>Pterygota</taxon>
        <taxon>Neoptera</taxon>
        <taxon>Endopterygota</taxon>
        <taxon>Coleoptera</taxon>
        <taxon>Polyphaga</taxon>
        <taxon>Cucujiformia</taxon>
        <taxon>Chrysomeloidea</taxon>
        <taxon>Chrysomelidae</taxon>
        <taxon>Galerucinae</taxon>
        <taxon>Alticini</taxon>
        <taxon>Phyllotreta</taxon>
    </lineage>
</organism>
<dbReference type="PANTHER" id="PTHR34153">
    <property type="entry name" value="SI:CH211-262H13.3-RELATED-RELATED"/>
    <property type="match status" value="1"/>
</dbReference>
<accession>A0A9N9TYI8</accession>
<gene>
    <name evidence="1" type="ORF">PHYEVI_LOCUS11052</name>
</gene>
<feature type="non-terminal residue" evidence="1">
    <location>
        <position position="1"/>
    </location>
</feature>
<dbReference type="EMBL" id="OU900101">
    <property type="protein sequence ID" value="CAG9864802.1"/>
    <property type="molecule type" value="Genomic_DNA"/>
</dbReference>
<evidence type="ECO:0000313" key="2">
    <source>
        <dbReference type="Proteomes" id="UP001153712"/>
    </source>
</evidence>
<protein>
    <recommendedName>
        <fullName evidence="3">DUF4806 domain-containing protein</fullName>
    </recommendedName>
</protein>
<dbReference type="OrthoDB" id="6614320at2759"/>
<reference evidence="1" key="1">
    <citation type="submission" date="2022-01" db="EMBL/GenBank/DDBJ databases">
        <authorList>
            <person name="King R."/>
        </authorList>
    </citation>
    <scope>NUCLEOTIDE SEQUENCE</scope>
</reference>
<evidence type="ECO:0008006" key="3">
    <source>
        <dbReference type="Google" id="ProtNLM"/>
    </source>
</evidence>
<dbReference type="PANTHER" id="PTHR34153:SF2">
    <property type="entry name" value="SI:CH211-262H13.3-RELATED"/>
    <property type="match status" value="1"/>
</dbReference>
<proteinExistence type="predicted"/>
<sequence length="116" mass="13575">KFEEWIEDEENYRITVTEFQRIGGQNYAQTTRKIMYKMISNEVAIMFSWDGLKKKASFKCLKLAKAILEAMKIQYMEVSESNIVDVIKTFLVKAKERINLGDKKKTKALADEIQKN</sequence>
<evidence type="ECO:0000313" key="1">
    <source>
        <dbReference type="EMBL" id="CAG9864802.1"/>
    </source>
</evidence>